<dbReference type="PROSITE" id="PS50113">
    <property type="entry name" value="PAC"/>
    <property type="match status" value="1"/>
</dbReference>
<proteinExistence type="predicted"/>
<name>A0A844GE73_9NEIS</name>
<dbReference type="InterPro" id="IPR050903">
    <property type="entry name" value="Bact_Chemotaxis_MeTrfase"/>
</dbReference>
<feature type="domain" description="PAC" evidence="1">
    <location>
        <begin position="92"/>
        <end position="146"/>
    </location>
</feature>
<organism evidence="2 3">
    <name type="scientific">Paludibacterium denitrificans</name>
    <dbReference type="NCBI Taxonomy" id="2675226"/>
    <lineage>
        <taxon>Bacteria</taxon>
        <taxon>Pseudomonadati</taxon>
        <taxon>Pseudomonadota</taxon>
        <taxon>Betaproteobacteria</taxon>
        <taxon>Neisseriales</taxon>
        <taxon>Chromobacteriaceae</taxon>
        <taxon>Paludibacterium</taxon>
    </lineage>
</organism>
<keyword evidence="3" id="KW-1185">Reference proteome</keyword>
<dbReference type="Pfam" id="PF13188">
    <property type="entry name" value="PAS_8"/>
    <property type="match status" value="1"/>
</dbReference>
<dbReference type="Proteomes" id="UP000446658">
    <property type="component" value="Unassembled WGS sequence"/>
</dbReference>
<dbReference type="InterPro" id="IPR000700">
    <property type="entry name" value="PAS-assoc_C"/>
</dbReference>
<gene>
    <name evidence="2" type="ORF">GKE73_08920</name>
</gene>
<sequence length="195" mass="21012">MFGATKALKEQLATTTSELHAQQALWQSLQHCMIVAEWSTDGTLVSANSNFSQLMGYAETELRGMAHSRLCAPQYAQGSAYQQVWQQLRLGQACSARIQHLTKSGTNLWLDTSFAPVKGGNGAVSRIVQIASDVTASVEAAAQTESLVEAINRSMAVIEFDMNGNILNANDNFLKVVGYSLGRAQGVPSQQVVFG</sequence>
<dbReference type="InterPro" id="IPR035965">
    <property type="entry name" value="PAS-like_dom_sf"/>
</dbReference>
<dbReference type="AlphaFoldDB" id="A0A844GE73"/>
<dbReference type="NCBIfam" id="TIGR00229">
    <property type="entry name" value="sensory_box"/>
    <property type="match status" value="1"/>
</dbReference>
<dbReference type="SUPFAM" id="SSF55785">
    <property type="entry name" value="PYP-like sensor domain (PAS domain)"/>
    <property type="match status" value="2"/>
</dbReference>
<dbReference type="PANTHER" id="PTHR24422:SF10">
    <property type="entry name" value="CHEMOTAXIS PROTEIN METHYLTRANSFERASE 2"/>
    <property type="match status" value="1"/>
</dbReference>
<evidence type="ECO:0000259" key="1">
    <source>
        <dbReference type="PROSITE" id="PS50113"/>
    </source>
</evidence>
<dbReference type="RefSeq" id="WP_230370022.1">
    <property type="nucleotide sequence ID" value="NZ_WLYX01000001.1"/>
</dbReference>
<protein>
    <submittedName>
        <fullName evidence="2">PAS domain S-box protein</fullName>
    </submittedName>
</protein>
<dbReference type="PANTHER" id="PTHR24422">
    <property type="entry name" value="CHEMOTAXIS PROTEIN METHYLTRANSFERASE"/>
    <property type="match status" value="1"/>
</dbReference>
<dbReference type="Pfam" id="PF08447">
    <property type="entry name" value="PAS_3"/>
    <property type="match status" value="1"/>
</dbReference>
<dbReference type="InterPro" id="IPR000014">
    <property type="entry name" value="PAS"/>
</dbReference>
<dbReference type="EMBL" id="WLYX01000001">
    <property type="protein sequence ID" value="MTD33217.1"/>
    <property type="molecule type" value="Genomic_DNA"/>
</dbReference>
<accession>A0A844GE73</accession>
<dbReference type="CDD" id="cd00130">
    <property type="entry name" value="PAS"/>
    <property type="match status" value="2"/>
</dbReference>
<dbReference type="Gene3D" id="3.30.450.20">
    <property type="entry name" value="PAS domain"/>
    <property type="match status" value="1"/>
</dbReference>
<evidence type="ECO:0000313" key="2">
    <source>
        <dbReference type="EMBL" id="MTD33217.1"/>
    </source>
</evidence>
<comment type="caution">
    <text evidence="2">The sequence shown here is derived from an EMBL/GenBank/DDBJ whole genome shotgun (WGS) entry which is preliminary data.</text>
</comment>
<evidence type="ECO:0000313" key="3">
    <source>
        <dbReference type="Proteomes" id="UP000446658"/>
    </source>
</evidence>
<dbReference type="InterPro" id="IPR013655">
    <property type="entry name" value="PAS_fold_3"/>
</dbReference>
<reference evidence="2 3" key="1">
    <citation type="submission" date="2019-11" db="EMBL/GenBank/DDBJ databases">
        <title>Draft genome sequence of Paludibacterium sp. dN18-1.</title>
        <authorList>
            <person name="Im W.-T."/>
        </authorList>
    </citation>
    <scope>NUCLEOTIDE SEQUENCE [LARGE SCALE GENOMIC DNA]</scope>
    <source>
        <strain evidence="3">dN 18-1</strain>
    </source>
</reference>